<protein>
    <submittedName>
        <fullName evidence="1">Uncharacterized protein</fullName>
    </submittedName>
</protein>
<dbReference type="EMBL" id="BK016244">
    <property type="protein sequence ID" value="DAG04590.1"/>
    <property type="molecule type" value="Genomic_DNA"/>
</dbReference>
<evidence type="ECO:0000313" key="1">
    <source>
        <dbReference type="EMBL" id="DAG04590.1"/>
    </source>
</evidence>
<reference evidence="1" key="1">
    <citation type="journal article" date="2021" name="Proc. Natl. Acad. Sci. U.S.A.">
        <title>A Catalog of Tens of Thousands of Viruses from Human Metagenomes Reveals Hidden Associations with Chronic Diseases.</title>
        <authorList>
            <person name="Tisza M.J."/>
            <person name="Buck C.B."/>
        </authorList>
    </citation>
    <scope>NUCLEOTIDE SEQUENCE</scope>
    <source>
        <strain evidence="1">CtDXu9</strain>
    </source>
</reference>
<name>A0A8S5VD33_9CAUD</name>
<sequence length="50" mass="5721">MQSCQLHERSSSLSKALPHYFYLTDSITFRFVTNYTSATRSSSNAHSQPH</sequence>
<accession>A0A8S5VD33</accession>
<organism evidence="1">
    <name type="scientific">Siphoviridae sp. ctDXu9</name>
    <dbReference type="NCBI Taxonomy" id="2825387"/>
    <lineage>
        <taxon>Viruses</taxon>
        <taxon>Duplodnaviria</taxon>
        <taxon>Heunggongvirae</taxon>
        <taxon>Uroviricota</taxon>
        <taxon>Caudoviricetes</taxon>
    </lineage>
</organism>
<proteinExistence type="predicted"/>